<organism evidence="3 4">
    <name type="scientific">Methanolobus profundi</name>
    <dbReference type="NCBI Taxonomy" id="487685"/>
    <lineage>
        <taxon>Archaea</taxon>
        <taxon>Methanobacteriati</taxon>
        <taxon>Methanobacteriota</taxon>
        <taxon>Stenosarchaea group</taxon>
        <taxon>Methanomicrobia</taxon>
        <taxon>Methanosarcinales</taxon>
        <taxon>Methanosarcinaceae</taxon>
        <taxon>Methanolobus</taxon>
    </lineage>
</organism>
<keyword evidence="4" id="KW-1185">Reference proteome</keyword>
<sequence>MGNLRQPNANDATQTFNRSKSVVPMSGLCTRCVDGCRGNCEIFKSSFRGREVLYPGPFGEVTAGADKNYPIDYSHLNIQGYAVGAIGMPEDMVPGPETARFPNVSTETEYGWSKKVKMKVPIFTGALGSTDIARKNWEHFAIGAAISGVTIVCGENVCGIDPGLKRGGDGLVTESPEMDRRIELYRKFYDGYGEMLVQMNVEDTNLGVAEYLSSKHEMDTIELKWGQGAKCIGGEIKVRDLDRAIELKKRGYIVTPDPELASVQEAYKVGAIREFERHSRLGFVTEEGFHAECDRLRDLGFKRITLKTGAYSMAETAMAIKYSSDAKIDLLTYDGAPGGTGMSPWPMMEEWGTPTFYLQSLVYEFAEKLSAKGKRVPDLAMAGGFSTEDGIYKVMAMGAPYFKAVCMGRGLMIPGMVGKNIGKWLEDGDLPKTVSEFGHRKEEIFVHYEELEERYGNEINDIPLGAIGIYSYAQKTKVGLQQLMAGSRRFNTSTLSRKDLMALTEEAAKISGISYVMNAYRDIAEEILDG</sequence>
<dbReference type="EMBL" id="FOUJ01000003">
    <property type="protein sequence ID" value="SFM61784.1"/>
    <property type="molecule type" value="Genomic_DNA"/>
</dbReference>
<dbReference type="RefSeq" id="WP_091936256.1">
    <property type="nucleotide sequence ID" value="NZ_FOUJ01000003.1"/>
</dbReference>
<dbReference type="GO" id="GO:0006537">
    <property type="term" value="P:glutamate biosynthetic process"/>
    <property type="evidence" value="ECO:0007669"/>
    <property type="project" value="InterPro"/>
</dbReference>
<dbReference type="GO" id="GO:0015930">
    <property type="term" value="F:glutamate synthase activity"/>
    <property type="evidence" value="ECO:0007669"/>
    <property type="project" value="InterPro"/>
</dbReference>
<dbReference type="STRING" id="487685.SAMN04488696_1878"/>
<comment type="similarity">
    <text evidence="1">Belongs to the glutamate synthase family.</text>
</comment>
<evidence type="ECO:0000256" key="1">
    <source>
        <dbReference type="ARBA" id="ARBA00009716"/>
    </source>
</evidence>
<accession>A0A1I4SBT6</accession>
<name>A0A1I4SBT6_9EURY</name>
<evidence type="ECO:0000259" key="2">
    <source>
        <dbReference type="Pfam" id="PF01645"/>
    </source>
</evidence>
<dbReference type="Gene3D" id="3.20.20.70">
    <property type="entry name" value="Aldolase class I"/>
    <property type="match status" value="1"/>
</dbReference>
<dbReference type="SUPFAM" id="SSF51395">
    <property type="entry name" value="FMN-linked oxidoreductases"/>
    <property type="match status" value="1"/>
</dbReference>
<dbReference type="Proteomes" id="UP000198535">
    <property type="component" value="Unassembled WGS sequence"/>
</dbReference>
<protein>
    <submittedName>
        <fullName evidence="3">Glutamate synthase domain-containing protein 2</fullName>
    </submittedName>
</protein>
<dbReference type="AlphaFoldDB" id="A0A1I4SBT6"/>
<feature type="domain" description="Glutamate synthase" evidence="2">
    <location>
        <begin position="113"/>
        <end position="412"/>
    </location>
</feature>
<dbReference type="InterPro" id="IPR013785">
    <property type="entry name" value="Aldolase_TIM"/>
</dbReference>
<evidence type="ECO:0000313" key="4">
    <source>
        <dbReference type="Proteomes" id="UP000198535"/>
    </source>
</evidence>
<dbReference type="InterPro" id="IPR002932">
    <property type="entry name" value="Glu_synthdom"/>
</dbReference>
<dbReference type="Pfam" id="PF01645">
    <property type="entry name" value="Glu_synthase"/>
    <property type="match status" value="1"/>
</dbReference>
<reference evidence="4" key="1">
    <citation type="submission" date="2016-10" db="EMBL/GenBank/DDBJ databases">
        <authorList>
            <person name="Varghese N."/>
            <person name="Submissions S."/>
        </authorList>
    </citation>
    <scope>NUCLEOTIDE SEQUENCE [LARGE SCALE GENOMIC DNA]</scope>
    <source>
        <strain evidence="4">Mob M</strain>
    </source>
</reference>
<dbReference type="OrthoDB" id="358650at2157"/>
<gene>
    <name evidence="3" type="ORF">SAMN04488696_1878</name>
</gene>
<proteinExistence type="inferred from homology"/>
<evidence type="ECO:0000313" key="3">
    <source>
        <dbReference type="EMBL" id="SFM61784.1"/>
    </source>
</evidence>